<dbReference type="EMBL" id="DQBS01000021">
    <property type="protein sequence ID" value="HCO69138.1"/>
    <property type="molecule type" value="Genomic_DNA"/>
</dbReference>
<comment type="caution">
    <text evidence="3">The sequence shown here is derived from an EMBL/GenBank/DDBJ whole genome shotgun (WGS) entry which is preliminary data.</text>
</comment>
<protein>
    <recommendedName>
        <fullName evidence="6">DUF5320 domain-containing protein</fullName>
    </recommendedName>
</protein>
<keyword evidence="1" id="KW-0175">Coiled coil</keyword>
<sequence length="109" mass="12402">MPFGSGPMRFRDGSCRYYGYGPGYGAGYERGIGCGRGMGYGRRFAPGRGFGYYGAYAYDQEISPEMESQELKEYRAMLKRELETLGEELKEVEKRLETLENTSSNEEEE</sequence>
<feature type="coiled-coil region" evidence="1">
    <location>
        <begin position="68"/>
        <end position="109"/>
    </location>
</feature>
<dbReference type="Pfam" id="PF17253">
    <property type="entry name" value="DUF5320"/>
    <property type="match status" value="1"/>
</dbReference>
<evidence type="ECO:0000313" key="2">
    <source>
        <dbReference type="EMBL" id="HCO69138.1"/>
    </source>
</evidence>
<evidence type="ECO:0000313" key="5">
    <source>
        <dbReference type="Proteomes" id="UP000264215"/>
    </source>
</evidence>
<reference evidence="4" key="2">
    <citation type="journal article" date="2015" name="MBio">
        <title>Genome-Resolved Metagenomic Analysis Reveals Roles for Candidate Phyla and Other Microbial Community Members in Biogeochemical Transformations in Oil Reservoirs.</title>
        <authorList>
            <person name="Hu P."/>
            <person name="Tom L."/>
            <person name="Singh A."/>
            <person name="Thomas B.C."/>
            <person name="Baker B.J."/>
            <person name="Piceno Y.M."/>
            <person name="Andersen G.L."/>
            <person name="Banfield J.F."/>
        </authorList>
    </citation>
    <scope>NUCLEOTIDE SEQUENCE [LARGE SCALE GENOMIC DNA]</scope>
</reference>
<dbReference type="EMBL" id="LGGH01000200">
    <property type="protein sequence ID" value="KUK66527.1"/>
    <property type="molecule type" value="Genomic_DNA"/>
</dbReference>
<gene>
    <name evidence="2" type="ORF">DIT26_00885</name>
    <name evidence="3" type="ORF">XD86_1160</name>
</gene>
<name>A0A101GXY8_9BACT</name>
<dbReference type="AlphaFoldDB" id="A0A101GXY8"/>
<reference evidence="2 5" key="3">
    <citation type="journal article" date="2018" name="Nat. Biotechnol.">
        <title>A standardized bacterial taxonomy based on genome phylogeny substantially revises the tree of life.</title>
        <authorList>
            <person name="Parks D.H."/>
            <person name="Chuvochina M."/>
            <person name="Waite D.W."/>
            <person name="Rinke C."/>
            <person name="Skarshewski A."/>
            <person name="Chaumeil P.A."/>
            <person name="Hugenholtz P."/>
        </authorList>
    </citation>
    <scope>NUCLEOTIDE SEQUENCE [LARGE SCALE GENOMIC DNA]</scope>
    <source>
        <strain evidence="2">UBA9905</strain>
    </source>
</reference>
<organism evidence="3 4">
    <name type="scientific">Mesotoga infera</name>
    <dbReference type="NCBI Taxonomy" id="1236046"/>
    <lineage>
        <taxon>Bacteria</taxon>
        <taxon>Thermotogati</taxon>
        <taxon>Thermotogota</taxon>
        <taxon>Thermotogae</taxon>
        <taxon>Kosmotogales</taxon>
        <taxon>Kosmotogaceae</taxon>
        <taxon>Mesotoga</taxon>
    </lineage>
</organism>
<evidence type="ECO:0000313" key="3">
    <source>
        <dbReference type="EMBL" id="KUK66527.1"/>
    </source>
</evidence>
<dbReference type="Proteomes" id="UP000054260">
    <property type="component" value="Unassembled WGS sequence"/>
</dbReference>
<reference evidence="3" key="1">
    <citation type="journal article" date="2015" name="MBio">
        <title>Genome-resolved metagenomic analysis reveals roles for candidate phyla and other microbial community members in biogeochemical transformations in oil reservoirs.</title>
        <authorList>
            <person name="Hu P."/>
            <person name="Tom L."/>
            <person name="Singh A."/>
            <person name="Thomas B.C."/>
            <person name="Baker B.J."/>
            <person name="Piceno Y.M."/>
            <person name="Andersen G.L."/>
            <person name="Banfield J.F."/>
        </authorList>
    </citation>
    <scope>NUCLEOTIDE SEQUENCE [LARGE SCALE GENOMIC DNA]</scope>
    <source>
        <strain evidence="3">46_47</strain>
    </source>
</reference>
<accession>A0A101GXY8</accession>
<evidence type="ECO:0008006" key="6">
    <source>
        <dbReference type="Google" id="ProtNLM"/>
    </source>
</evidence>
<dbReference type="Proteomes" id="UP000264215">
    <property type="component" value="Unassembled WGS sequence"/>
</dbReference>
<dbReference type="PATRIC" id="fig|1236046.6.peg.1436"/>
<evidence type="ECO:0000313" key="4">
    <source>
        <dbReference type="Proteomes" id="UP000054260"/>
    </source>
</evidence>
<proteinExistence type="predicted"/>
<dbReference type="InterPro" id="IPR035205">
    <property type="entry name" value="DUF5320"/>
</dbReference>
<evidence type="ECO:0000256" key="1">
    <source>
        <dbReference type="SAM" id="Coils"/>
    </source>
</evidence>